<accession>A0A1H2HVZ3</accession>
<dbReference type="InterPro" id="IPR001173">
    <property type="entry name" value="Glyco_trans_2-like"/>
</dbReference>
<keyword evidence="2" id="KW-0328">Glycosyltransferase</keyword>
<evidence type="ECO:0000256" key="2">
    <source>
        <dbReference type="ARBA" id="ARBA00022676"/>
    </source>
</evidence>
<dbReference type="Pfam" id="PF13641">
    <property type="entry name" value="Glyco_tranf_2_3"/>
    <property type="match status" value="1"/>
</dbReference>
<dbReference type="PANTHER" id="PTHR43179">
    <property type="entry name" value="RHAMNOSYLTRANSFERASE WBBL"/>
    <property type="match status" value="1"/>
</dbReference>
<evidence type="ECO:0000259" key="4">
    <source>
        <dbReference type="Pfam" id="PF00535"/>
    </source>
</evidence>
<sequence>MASIPTDIDVFYVVYRPDLQPLKDSLQALAEQQGEGFQRLHLCMWDNSQDVTVHAELKELLAPFRDIFASTRLIQSEDNLGFGRGNNRLLDASEQPWVLLMNQDAVPEPGALHELATSLASQGEQVAALELRQIPFEHPKEYNPSTGITPWVSGAACLIRREALTAVGGFDEGFFMYAEDVDLSWRLRAAGWQLVYVPRAAVWHDTYRNPGEEKPMQAVEGTLNNLLMRVRYGRLIDVFIGLLGVFREVLAPSSFKGRRWQFLRLYARFARLAPQYHRSRIRPAPGVDFAADFRGWNFSRHREGAFVSFRRAEEWAEHPQPLVSIIVRTHKRPAMLREALQSLVRQTWNNLQVVVVEDGEPLSQPMLESEFASLNLRYLATGQNVGRSAAGNRALALAEGEWIGFLDDDDQLFADHIEVLLSQAQNAGVKGVYGLADEVLTELNSVAPLDYRETGTLLRYRQPFSRFLLWHHNYLPIQSVLFHRSLYEQHGGFAEDMDQLEDWDLWVRYSLEHDFLMLEKTTSRYRVPASQQHSKERLAQLDAAYVDARRRQDALQFTISPRQFVDMAEAYHSGLAVQVQRHARLRVWLQRMGLLGLARQVRGRWLRLRGH</sequence>
<evidence type="ECO:0000313" key="6">
    <source>
        <dbReference type="Proteomes" id="UP000243924"/>
    </source>
</evidence>
<dbReference type="AlphaFoldDB" id="A0A1H2HVZ3"/>
<dbReference type="Pfam" id="PF00535">
    <property type="entry name" value="Glycos_transf_2"/>
    <property type="match status" value="2"/>
</dbReference>
<evidence type="ECO:0000313" key="5">
    <source>
        <dbReference type="EMBL" id="SDU35885.1"/>
    </source>
</evidence>
<evidence type="ECO:0000256" key="1">
    <source>
        <dbReference type="ARBA" id="ARBA00006739"/>
    </source>
</evidence>
<name>A0A1H2HVZ3_9GAMM</name>
<keyword evidence="3 5" id="KW-0808">Transferase</keyword>
<keyword evidence="6" id="KW-1185">Reference proteome</keyword>
<evidence type="ECO:0000256" key="3">
    <source>
        <dbReference type="ARBA" id="ARBA00022679"/>
    </source>
</evidence>
<dbReference type="InterPro" id="IPR029044">
    <property type="entry name" value="Nucleotide-diphossugar_trans"/>
</dbReference>
<dbReference type="EMBL" id="LT629787">
    <property type="protein sequence ID" value="SDU35885.1"/>
    <property type="molecule type" value="Genomic_DNA"/>
</dbReference>
<proteinExistence type="inferred from homology"/>
<dbReference type="OrthoDB" id="9771846at2"/>
<dbReference type="RefSeq" id="WP_092389123.1">
    <property type="nucleotide sequence ID" value="NZ_LT629787.1"/>
</dbReference>
<gene>
    <name evidence="5" type="ORF">SAMN05216210_3345</name>
</gene>
<dbReference type="Gene3D" id="3.90.550.10">
    <property type="entry name" value="Spore Coat Polysaccharide Biosynthesis Protein SpsA, Chain A"/>
    <property type="match status" value="2"/>
</dbReference>
<dbReference type="PANTHER" id="PTHR43179:SF12">
    <property type="entry name" value="GALACTOFURANOSYLTRANSFERASE GLFT2"/>
    <property type="match status" value="1"/>
</dbReference>
<feature type="domain" description="Glycosyltransferase 2-like" evidence="4">
    <location>
        <begin position="21"/>
        <end position="135"/>
    </location>
</feature>
<reference evidence="6" key="1">
    <citation type="submission" date="2016-10" db="EMBL/GenBank/DDBJ databases">
        <authorList>
            <person name="Varghese N."/>
            <person name="Submissions S."/>
        </authorList>
    </citation>
    <scope>NUCLEOTIDE SEQUENCE [LARGE SCALE GENOMIC DNA]</scope>
    <source>
        <strain evidence="6">CECT 8338</strain>
    </source>
</reference>
<organism evidence="5 6">
    <name type="scientific">Halopseudomonas salegens</name>
    <dbReference type="NCBI Taxonomy" id="1434072"/>
    <lineage>
        <taxon>Bacteria</taxon>
        <taxon>Pseudomonadati</taxon>
        <taxon>Pseudomonadota</taxon>
        <taxon>Gammaproteobacteria</taxon>
        <taxon>Pseudomonadales</taxon>
        <taxon>Pseudomonadaceae</taxon>
        <taxon>Halopseudomonas</taxon>
    </lineage>
</organism>
<dbReference type="Proteomes" id="UP000243924">
    <property type="component" value="Chromosome I"/>
</dbReference>
<comment type="similarity">
    <text evidence="1">Belongs to the glycosyltransferase 2 family.</text>
</comment>
<dbReference type="CDD" id="cd04186">
    <property type="entry name" value="GT_2_like_c"/>
    <property type="match status" value="1"/>
</dbReference>
<dbReference type="SUPFAM" id="SSF53448">
    <property type="entry name" value="Nucleotide-diphospho-sugar transferases"/>
    <property type="match status" value="2"/>
</dbReference>
<protein>
    <submittedName>
        <fullName evidence="5">Glycosyltransferase, GT2 family</fullName>
    </submittedName>
</protein>
<dbReference type="STRING" id="1434072.SAMN05216210_3345"/>
<feature type="domain" description="Glycosyltransferase 2-like" evidence="4">
    <location>
        <begin position="324"/>
        <end position="450"/>
    </location>
</feature>
<dbReference type="GO" id="GO:0016740">
    <property type="term" value="F:transferase activity"/>
    <property type="evidence" value="ECO:0007669"/>
    <property type="project" value="UniProtKB-KW"/>
</dbReference>